<dbReference type="Ensembl" id="ENSAOWT00000015791.1">
    <property type="protein sequence ID" value="ENSAOWP00000013912.1"/>
    <property type="gene ID" value="ENSAOWG00000009483.1"/>
</dbReference>
<proteinExistence type="predicted"/>
<name>A0A8B9PMN5_APTOW</name>
<dbReference type="PANTHER" id="PTHR48112">
    <property type="entry name" value="HIGH MOBILITY GROUP PROTEIN DSP1"/>
    <property type="match status" value="1"/>
</dbReference>
<dbReference type="GO" id="GO:0003677">
    <property type="term" value="F:DNA binding"/>
    <property type="evidence" value="ECO:0007669"/>
    <property type="project" value="UniProtKB-UniRule"/>
</dbReference>
<accession>A0A8B9PMN5</accession>
<feature type="compositionally biased region" description="Basic residues" evidence="3">
    <location>
        <begin position="76"/>
        <end position="86"/>
    </location>
</feature>
<evidence type="ECO:0000256" key="1">
    <source>
        <dbReference type="ARBA" id="ARBA00023125"/>
    </source>
</evidence>
<dbReference type="Gene3D" id="1.10.30.10">
    <property type="entry name" value="High mobility group box domain"/>
    <property type="match status" value="2"/>
</dbReference>
<keyword evidence="2" id="KW-0539">Nucleus</keyword>
<reference evidence="5" key="2">
    <citation type="submission" date="2025-09" db="UniProtKB">
        <authorList>
            <consortium name="Ensembl"/>
        </authorList>
    </citation>
    <scope>IDENTIFICATION</scope>
</reference>
<feature type="domain" description="HMG box" evidence="4">
    <location>
        <begin position="92"/>
        <end position="160"/>
    </location>
</feature>
<evidence type="ECO:0000313" key="5">
    <source>
        <dbReference type="Ensembl" id="ENSAOWP00000013912.1"/>
    </source>
</evidence>
<keyword evidence="1 2" id="KW-0238">DNA-binding</keyword>
<dbReference type="PANTHER" id="PTHR48112:SF7">
    <property type="entry name" value="HIGH MOBILITY GROUP PROTEIN B4"/>
    <property type="match status" value="1"/>
</dbReference>
<dbReference type="AlphaFoldDB" id="A0A8B9PMN5"/>
<dbReference type="InterPro" id="IPR009071">
    <property type="entry name" value="HMG_box_dom"/>
</dbReference>
<dbReference type="GO" id="GO:0006357">
    <property type="term" value="P:regulation of transcription by RNA polymerase II"/>
    <property type="evidence" value="ECO:0007669"/>
    <property type="project" value="TreeGrafter"/>
</dbReference>
<feature type="region of interest" description="Disordered" evidence="3">
    <location>
        <begin position="53"/>
        <end position="93"/>
    </location>
</feature>
<evidence type="ECO:0000256" key="3">
    <source>
        <dbReference type="SAM" id="MobiDB-lite"/>
    </source>
</evidence>
<dbReference type="InterPro" id="IPR036910">
    <property type="entry name" value="HMG_box_dom_sf"/>
</dbReference>
<dbReference type="Pfam" id="PF00505">
    <property type="entry name" value="HMG_box"/>
    <property type="match status" value="1"/>
</dbReference>
<evidence type="ECO:0000256" key="2">
    <source>
        <dbReference type="PROSITE-ProRule" id="PRU00267"/>
    </source>
</evidence>
<reference evidence="5" key="1">
    <citation type="submission" date="2025-08" db="UniProtKB">
        <authorList>
            <consortium name="Ensembl"/>
        </authorList>
    </citation>
    <scope>IDENTIFICATION</scope>
</reference>
<feature type="domain" description="HMG box" evidence="4">
    <location>
        <begin position="6"/>
        <end position="65"/>
    </location>
</feature>
<dbReference type="PROSITE" id="PS50118">
    <property type="entry name" value="HMG_BOX_2"/>
    <property type="match status" value="2"/>
</dbReference>
<feature type="DNA-binding region" description="HMG box" evidence="2">
    <location>
        <begin position="6"/>
        <end position="65"/>
    </location>
</feature>
<protein>
    <recommendedName>
        <fullName evidence="4">HMG box domain-containing protein</fullName>
    </recommendedName>
</protein>
<dbReference type="SUPFAM" id="SSF47095">
    <property type="entry name" value="HMG-box"/>
    <property type="match status" value="2"/>
</dbReference>
<keyword evidence="6" id="KW-1185">Reference proteome</keyword>
<organism evidence="5 6">
    <name type="scientific">Apteryx owenii</name>
    <name type="common">Little spotted kiwi</name>
    <dbReference type="NCBI Taxonomy" id="8824"/>
    <lineage>
        <taxon>Eukaryota</taxon>
        <taxon>Metazoa</taxon>
        <taxon>Chordata</taxon>
        <taxon>Craniata</taxon>
        <taxon>Vertebrata</taxon>
        <taxon>Euteleostomi</taxon>
        <taxon>Archelosauria</taxon>
        <taxon>Archosauria</taxon>
        <taxon>Dinosauria</taxon>
        <taxon>Saurischia</taxon>
        <taxon>Theropoda</taxon>
        <taxon>Coelurosauria</taxon>
        <taxon>Aves</taxon>
        <taxon>Palaeognathae</taxon>
        <taxon>Apterygiformes</taxon>
        <taxon>Apterygidae</taxon>
        <taxon>Apteryx</taxon>
    </lineage>
</organism>
<evidence type="ECO:0000259" key="4">
    <source>
        <dbReference type="PROSITE" id="PS50118"/>
    </source>
</evidence>
<dbReference type="SMART" id="SM00398">
    <property type="entry name" value="HMG"/>
    <property type="match status" value="2"/>
</dbReference>
<sequence length="161" mass="18845">KGKGHPQKKLTSYLVFYFSFKENAKAGPQPVNGKELSKKCSEKWKAMSSEEKKYEDVAKQHNAKYATKGTSDPLRGVRRQERKRQRNSLTTKKQPLPAFFLFTAKHRPELRKLNPHWTAVETVKKLGKMWHSQPEKDKAMYKQQAALLRRKNRNQEKFLSS</sequence>
<dbReference type="Pfam" id="PF09011">
    <property type="entry name" value="HMG_box_2"/>
    <property type="match status" value="1"/>
</dbReference>
<feature type="DNA-binding region" description="HMG box" evidence="2">
    <location>
        <begin position="92"/>
        <end position="160"/>
    </location>
</feature>
<dbReference type="InterPro" id="IPR050342">
    <property type="entry name" value="HMGB"/>
</dbReference>
<dbReference type="GO" id="GO:0005634">
    <property type="term" value="C:nucleus"/>
    <property type="evidence" value="ECO:0007669"/>
    <property type="project" value="UniProtKB-UniRule"/>
</dbReference>
<dbReference type="PRINTS" id="PR00886">
    <property type="entry name" value="HIGHMOBLTY12"/>
</dbReference>
<dbReference type="Proteomes" id="UP000694424">
    <property type="component" value="Unplaced"/>
</dbReference>
<evidence type="ECO:0000313" key="6">
    <source>
        <dbReference type="Proteomes" id="UP000694424"/>
    </source>
</evidence>